<dbReference type="STRING" id="81857.IV38_GL000429"/>
<protein>
    <recommendedName>
        <fullName evidence="5">Putative 3-methyladenine DNA glycosylase</fullName>
        <ecNumber evidence="5">3.2.2.-</ecNumber>
    </recommendedName>
</protein>
<organism evidence="6 9">
    <name type="scientific">Lactobacillus selangorensis</name>
    <dbReference type="NCBI Taxonomy" id="81857"/>
    <lineage>
        <taxon>Bacteria</taxon>
        <taxon>Bacillati</taxon>
        <taxon>Bacillota</taxon>
        <taxon>Bacilli</taxon>
        <taxon>Lactobacillales</taxon>
        <taxon>Lactobacillaceae</taxon>
        <taxon>Lactobacillus</taxon>
    </lineage>
</organism>
<evidence type="ECO:0000313" key="6">
    <source>
        <dbReference type="EMBL" id="KRN29544.1"/>
    </source>
</evidence>
<evidence type="ECO:0000313" key="7">
    <source>
        <dbReference type="EMBL" id="KRN33926.1"/>
    </source>
</evidence>
<dbReference type="PANTHER" id="PTHR10429:SF0">
    <property type="entry name" value="DNA-3-METHYLADENINE GLYCOSYLASE"/>
    <property type="match status" value="1"/>
</dbReference>
<comment type="caution">
    <text evidence="6">The sequence shown here is derived from an EMBL/GenBank/DDBJ whole genome shotgun (WGS) entry which is preliminary data.</text>
</comment>
<dbReference type="AlphaFoldDB" id="A0A0R2FLX7"/>
<evidence type="ECO:0000256" key="3">
    <source>
        <dbReference type="ARBA" id="ARBA00022801"/>
    </source>
</evidence>
<dbReference type="PATRIC" id="fig|81857.3.peg.434"/>
<evidence type="ECO:0000256" key="5">
    <source>
        <dbReference type="HAMAP-Rule" id="MF_00527"/>
    </source>
</evidence>
<reference evidence="8 9" key="1">
    <citation type="journal article" date="2015" name="Genome Announc.">
        <title>Expanding the biotechnology potential of lactobacilli through comparative genomics of 213 strains and associated genera.</title>
        <authorList>
            <person name="Sun Z."/>
            <person name="Harris H.M."/>
            <person name="McCann A."/>
            <person name="Guo C."/>
            <person name="Argimon S."/>
            <person name="Zhang W."/>
            <person name="Yang X."/>
            <person name="Jeffery I.B."/>
            <person name="Cooney J.C."/>
            <person name="Kagawa T.F."/>
            <person name="Liu W."/>
            <person name="Song Y."/>
            <person name="Salvetti E."/>
            <person name="Wrobel A."/>
            <person name="Rasinkangas P."/>
            <person name="Parkhill J."/>
            <person name="Rea M.C."/>
            <person name="O'Sullivan O."/>
            <person name="Ritari J."/>
            <person name="Douillard F.P."/>
            <person name="Paul Ross R."/>
            <person name="Yang R."/>
            <person name="Briner A.E."/>
            <person name="Felis G.E."/>
            <person name="de Vos W.M."/>
            <person name="Barrangou R."/>
            <person name="Klaenhammer T.R."/>
            <person name="Caufield P.W."/>
            <person name="Cui Y."/>
            <person name="Zhang H."/>
            <person name="O'Toole P.W."/>
        </authorList>
    </citation>
    <scope>NUCLEOTIDE SEQUENCE [LARGE SCALE GENOMIC DNA]</scope>
    <source>
        <strain evidence="6 9">ATCC BAA-66</strain>
        <strain evidence="7 8">DSM 13344</strain>
    </source>
</reference>
<comment type="similarity">
    <text evidence="1 5">Belongs to the DNA glycosylase MPG family.</text>
</comment>
<name>A0A0R2FLX7_9LACO</name>
<proteinExistence type="inferred from homology"/>
<dbReference type="InterPro" id="IPR011034">
    <property type="entry name" value="Formyl_transferase-like_C_sf"/>
</dbReference>
<sequence>MTENQGAPQALTAFFKSGPTDEIAQRLLGAKLSVGPLSGYIVETEAYLGERDQAAHSYGGRHTKRSDPLYQEAGLVYVYQIRTQFLLNFIAQAKNVPQGILIRGVQPATGVTQMTANRHGKGGYDLTNGPGKLCQAFGIDLKDNNVFVDRGRVCLSLTEHKKPAAITAAPRIGVPNHDEWTLAPLRFYVTGNPYVSQMRKRDMNLTTEGWQSK</sequence>
<dbReference type="NCBIfam" id="TIGR00567">
    <property type="entry name" value="3mg"/>
    <property type="match status" value="1"/>
</dbReference>
<gene>
    <name evidence="6" type="ORF">IV38_GL000429</name>
    <name evidence="7" type="ORF">IV40_GL000239</name>
</gene>
<evidence type="ECO:0000313" key="9">
    <source>
        <dbReference type="Proteomes" id="UP000051751"/>
    </source>
</evidence>
<dbReference type="OrthoDB" id="9794313at2"/>
<dbReference type="PANTHER" id="PTHR10429">
    <property type="entry name" value="DNA-3-METHYLADENINE GLYCOSYLASE"/>
    <property type="match status" value="1"/>
</dbReference>
<dbReference type="CDD" id="cd00540">
    <property type="entry name" value="AAG"/>
    <property type="match status" value="1"/>
</dbReference>
<dbReference type="EMBL" id="JQAT01000001">
    <property type="protein sequence ID" value="KRN29544.1"/>
    <property type="molecule type" value="Genomic_DNA"/>
</dbReference>
<keyword evidence="2 5" id="KW-0227">DNA damage</keyword>
<dbReference type="RefSeq" id="WP_057768536.1">
    <property type="nucleotide sequence ID" value="NZ_JQAT01000001.1"/>
</dbReference>
<dbReference type="Pfam" id="PF02245">
    <property type="entry name" value="Pur_DNA_glyco"/>
    <property type="match status" value="1"/>
</dbReference>
<dbReference type="Proteomes" id="UP000051751">
    <property type="component" value="Unassembled WGS sequence"/>
</dbReference>
<evidence type="ECO:0000313" key="8">
    <source>
        <dbReference type="Proteomes" id="UP000051645"/>
    </source>
</evidence>
<dbReference type="EMBL" id="JQAZ01000001">
    <property type="protein sequence ID" value="KRN33926.1"/>
    <property type="molecule type" value="Genomic_DNA"/>
</dbReference>
<dbReference type="InterPro" id="IPR003180">
    <property type="entry name" value="MPG"/>
</dbReference>
<dbReference type="FunFam" id="3.10.300.10:FF:000001">
    <property type="entry name" value="Putative 3-methyladenine DNA glycosylase"/>
    <property type="match status" value="1"/>
</dbReference>
<dbReference type="EC" id="3.2.2.-" evidence="5"/>
<dbReference type="GO" id="GO:0003905">
    <property type="term" value="F:alkylbase DNA N-glycosylase activity"/>
    <property type="evidence" value="ECO:0007669"/>
    <property type="project" value="InterPro"/>
</dbReference>
<dbReference type="GO" id="GO:0006284">
    <property type="term" value="P:base-excision repair"/>
    <property type="evidence" value="ECO:0007669"/>
    <property type="project" value="InterPro"/>
</dbReference>
<keyword evidence="4 5" id="KW-0234">DNA repair</keyword>
<dbReference type="InterPro" id="IPR036995">
    <property type="entry name" value="MPG_sf"/>
</dbReference>
<dbReference type="Proteomes" id="UP000051645">
    <property type="component" value="Unassembled WGS sequence"/>
</dbReference>
<evidence type="ECO:0000256" key="2">
    <source>
        <dbReference type="ARBA" id="ARBA00022763"/>
    </source>
</evidence>
<evidence type="ECO:0000256" key="1">
    <source>
        <dbReference type="ARBA" id="ARBA00009232"/>
    </source>
</evidence>
<dbReference type="HAMAP" id="MF_00527">
    <property type="entry name" value="3MGH"/>
    <property type="match status" value="1"/>
</dbReference>
<dbReference type="GO" id="GO:0003677">
    <property type="term" value="F:DNA binding"/>
    <property type="evidence" value="ECO:0007669"/>
    <property type="project" value="InterPro"/>
</dbReference>
<evidence type="ECO:0000256" key="4">
    <source>
        <dbReference type="ARBA" id="ARBA00023204"/>
    </source>
</evidence>
<keyword evidence="8" id="KW-1185">Reference proteome</keyword>
<dbReference type="Gene3D" id="3.10.300.10">
    <property type="entry name" value="Methylpurine-DNA glycosylase (MPG)"/>
    <property type="match status" value="1"/>
</dbReference>
<accession>A0A0R2FLX7</accession>
<keyword evidence="3 5" id="KW-0378">Hydrolase</keyword>
<dbReference type="SUPFAM" id="SSF50486">
    <property type="entry name" value="FMT C-terminal domain-like"/>
    <property type="match status" value="1"/>
</dbReference>